<keyword evidence="2" id="KW-1133">Transmembrane helix</keyword>
<sequence>MGENKKIKSEDGITPDEKDYIDFEKQQQSAKYQEFQKQRDKNNKKKWLWGCGGCLITFIILCIIFTACTGAFVNEVDKAVNEKGNSSKNKNTEIKQVGETTEIDGVSFTLDNASYTDERNEFSEIQADRVLKIDMTVKNNSDHDIPVGTDIKVYADGKQVKSYPINDTLLDSLSPGRSISGSGGFAINGNPKKIELEFQPLTTFSNKRYIYEINVN</sequence>
<reference evidence="4 5" key="1">
    <citation type="submission" date="2017-04" db="EMBL/GenBank/DDBJ databases">
        <title>Staphylococcus agnetis, a potential pathogen in the broiler production.</title>
        <authorList>
            <person name="Poulsen L."/>
        </authorList>
    </citation>
    <scope>NUCLEOTIDE SEQUENCE [LARGE SCALE GENOMIC DNA]</scope>
    <source>
        <strain evidence="4 5">723_310714_2_2_spleen</strain>
    </source>
</reference>
<evidence type="ECO:0000259" key="3">
    <source>
        <dbReference type="Pfam" id="PF11611"/>
    </source>
</evidence>
<feature type="domain" description="DUF4352" evidence="3">
    <location>
        <begin position="96"/>
        <end position="207"/>
    </location>
</feature>
<dbReference type="InterPro" id="IPR029050">
    <property type="entry name" value="Immunoprotect_excell_Ig-like"/>
</dbReference>
<dbReference type="Gene3D" id="2.60.40.1240">
    <property type="match status" value="1"/>
</dbReference>
<evidence type="ECO:0000313" key="5">
    <source>
        <dbReference type="Proteomes" id="UP000195208"/>
    </source>
</evidence>
<protein>
    <recommendedName>
        <fullName evidence="3">DUF4352 domain-containing protein</fullName>
    </recommendedName>
</protein>
<dbReference type="Pfam" id="PF11611">
    <property type="entry name" value="DUF4352"/>
    <property type="match status" value="1"/>
</dbReference>
<proteinExistence type="predicted"/>
<feature type="transmembrane region" description="Helical" evidence="2">
    <location>
        <begin position="47"/>
        <end position="73"/>
    </location>
</feature>
<keyword evidence="2" id="KW-0472">Membrane</keyword>
<accession>A0ABX3Z3B5</accession>
<dbReference type="RefSeq" id="WP_060552244.1">
    <property type="nucleotide sequence ID" value="NZ_CP009623.1"/>
</dbReference>
<gene>
    <name evidence="4" type="ORF">B9M88_05655</name>
</gene>
<keyword evidence="5" id="KW-1185">Reference proteome</keyword>
<evidence type="ECO:0000313" key="4">
    <source>
        <dbReference type="EMBL" id="OTW31410.1"/>
    </source>
</evidence>
<keyword evidence="2" id="KW-0812">Transmembrane</keyword>
<evidence type="ECO:0000256" key="1">
    <source>
        <dbReference type="ARBA" id="ARBA00022729"/>
    </source>
</evidence>
<evidence type="ECO:0000256" key="2">
    <source>
        <dbReference type="SAM" id="Phobius"/>
    </source>
</evidence>
<organism evidence="4 5">
    <name type="scientific">Staphylococcus agnetis</name>
    <dbReference type="NCBI Taxonomy" id="985762"/>
    <lineage>
        <taxon>Bacteria</taxon>
        <taxon>Bacillati</taxon>
        <taxon>Bacillota</taxon>
        <taxon>Bacilli</taxon>
        <taxon>Bacillales</taxon>
        <taxon>Staphylococcaceae</taxon>
        <taxon>Staphylococcus</taxon>
    </lineage>
</organism>
<dbReference type="InterPro" id="IPR029051">
    <property type="entry name" value="DUF4352"/>
</dbReference>
<keyword evidence="1" id="KW-0732">Signal</keyword>
<name>A0ABX3Z3B5_9STAP</name>
<comment type="caution">
    <text evidence="4">The sequence shown here is derived from an EMBL/GenBank/DDBJ whole genome shotgun (WGS) entry which is preliminary data.</text>
</comment>
<dbReference type="Proteomes" id="UP000195208">
    <property type="component" value="Unassembled WGS sequence"/>
</dbReference>
<dbReference type="EMBL" id="NEFX01000010">
    <property type="protein sequence ID" value="OTW31410.1"/>
    <property type="molecule type" value="Genomic_DNA"/>
</dbReference>